<keyword evidence="4" id="KW-1185">Reference proteome</keyword>
<evidence type="ECO:0000259" key="2">
    <source>
        <dbReference type="Pfam" id="PF22936"/>
    </source>
</evidence>
<dbReference type="InterPro" id="IPR036397">
    <property type="entry name" value="RNaseH_sf"/>
</dbReference>
<dbReference type="InterPro" id="IPR012337">
    <property type="entry name" value="RNaseH-like_sf"/>
</dbReference>
<comment type="caution">
    <text evidence="3">The sequence shown here is derived from an EMBL/GenBank/DDBJ whole genome shotgun (WGS) entry which is preliminary data.</text>
</comment>
<dbReference type="GO" id="GO:0003676">
    <property type="term" value="F:nucleic acid binding"/>
    <property type="evidence" value="ECO:0007669"/>
    <property type="project" value="InterPro"/>
</dbReference>
<dbReference type="Proteomes" id="UP000235145">
    <property type="component" value="Unassembled WGS sequence"/>
</dbReference>
<dbReference type="InterPro" id="IPR025724">
    <property type="entry name" value="GAG-pre-integrase_dom"/>
</dbReference>
<gene>
    <name evidence="3" type="ORF">LSAT_V11C800417220</name>
</gene>
<dbReference type="EMBL" id="NBSK02000008">
    <property type="protein sequence ID" value="KAJ0189895.1"/>
    <property type="molecule type" value="Genomic_DNA"/>
</dbReference>
<dbReference type="Pfam" id="PF14223">
    <property type="entry name" value="Retrotran_gag_2"/>
    <property type="match status" value="1"/>
</dbReference>
<dbReference type="Gene3D" id="3.30.420.10">
    <property type="entry name" value="Ribonuclease H-like superfamily/Ribonuclease H"/>
    <property type="match status" value="1"/>
</dbReference>
<dbReference type="PANTHER" id="PTHR47481:SF39">
    <property type="entry name" value="TRANSCRIPTION FACTOR INTERACTOR AND REGULATOR CCHC(ZN) FAMILY"/>
    <property type="match status" value="1"/>
</dbReference>
<dbReference type="Pfam" id="PF22936">
    <property type="entry name" value="Pol_BBD"/>
    <property type="match status" value="1"/>
</dbReference>
<feature type="domain" description="Retrovirus-related Pol polyprotein from transposon TNT 1-94-like beta-barrel" evidence="2">
    <location>
        <begin position="258"/>
        <end position="325"/>
    </location>
</feature>
<evidence type="ECO:0000259" key="1">
    <source>
        <dbReference type="Pfam" id="PF13976"/>
    </source>
</evidence>
<organism evidence="3 4">
    <name type="scientific">Lactuca sativa</name>
    <name type="common">Garden lettuce</name>
    <dbReference type="NCBI Taxonomy" id="4236"/>
    <lineage>
        <taxon>Eukaryota</taxon>
        <taxon>Viridiplantae</taxon>
        <taxon>Streptophyta</taxon>
        <taxon>Embryophyta</taxon>
        <taxon>Tracheophyta</taxon>
        <taxon>Spermatophyta</taxon>
        <taxon>Magnoliopsida</taxon>
        <taxon>eudicotyledons</taxon>
        <taxon>Gunneridae</taxon>
        <taxon>Pentapetalae</taxon>
        <taxon>asterids</taxon>
        <taxon>campanulids</taxon>
        <taxon>Asterales</taxon>
        <taxon>Asteraceae</taxon>
        <taxon>Cichorioideae</taxon>
        <taxon>Cichorieae</taxon>
        <taxon>Lactucinae</taxon>
        <taxon>Lactuca</taxon>
    </lineage>
</organism>
<accession>A0A9R1WUW2</accession>
<name>A0A9R1WUW2_LACSA</name>
<sequence>MATIAAFTQAEKTIHNSYKFGFKLSSTNYGYWKTMLQPFLVTNNLFSYVDGTTACPPSTISISTPSNNKDAAPVIITRHWNELTPLIHPPKSIQLLKLQMKPDESSSAYLTRTQEYADALANISEPMKEKDVVVLLLSGLREKYNGFKSTILSRQTLIAFVDLHALLLDHDYMISNRLAHRKPTSQISQIIVGIYLKTIDPTIEDMETSTTEIKVWRRSSTVSLPEPGPKHHSTTVCKFYRLQLTSFKYFDHEYRFDHHVASNLSGFDHSKAYYGEDNLRVGIGTSLPILHIGSSSFHSPNKTFNLKRILHVPSITQNLLSVQQFCLDNNVYFEFHANFFCVKDASTHKILHTGPSNGGLYFFNFSNAQLKVSFCTCHASSTIWHHRLGHPHPQLLHSMCSRYRLPLSNNCSSVFCDSCSIGKSTKLSLSSSNIKSNNILDLMFCDVWGPTPAVYADGHRYFLLCVDHFTKYMCFFPLKQNQTFFILLNNFS</sequence>
<dbReference type="InterPro" id="IPR054722">
    <property type="entry name" value="PolX-like_BBD"/>
</dbReference>
<dbReference type="AlphaFoldDB" id="A0A9R1WUW2"/>
<proteinExistence type="predicted"/>
<dbReference type="Pfam" id="PF13976">
    <property type="entry name" value="gag_pre-integrs"/>
    <property type="match status" value="1"/>
</dbReference>
<protein>
    <recommendedName>
        <fullName evidence="5">GAG-pre-integrase domain-containing protein</fullName>
    </recommendedName>
</protein>
<feature type="domain" description="GAG-pre-integrase" evidence="1">
    <location>
        <begin position="359"/>
        <end position="424"/>
    </location>
</feature>
<evidence type="ECO:0000313" key="4">
    <source>
        <dbReference type="Proteomes" id="UP000235145"/>
    </source>
</evidence>
<dbReference type="SUPFAM" id="SSF53098">
    <property type="entry name" value="Ribonuclease H-like"/>
    <property type="match status" value="1"/>
</dbReference>
<dbReference type="PANTHER" id="PTHR47481">
    <property type="match status" value="1"/>
</dbReference>
<evidence type="ECO:0000313" key="3">
    <source>
        <dbReference type="EMBL" id="KAJ0189895.1"/>
    </source>
</evidence>
<reference evidence="3 4" key="1">
    <citation type="journal article" date="2017" name="Nat. Commun.">
        <title>Genome assembly with in vitro proximity ligation data and whole-genome triplication in lettuce.</title>
        <authorList>
            <person name="Reyes-Chin-Wo S."/>
            <person name="Wang Z."/>
            <person name="Yang X."/>
            <person name="Kozik A."/>
            <person name="Arikit S."/>
            <person name="Song C."/>
            <person name="Xia L."/>
            <person name="Froenicke L."/>
            <person name="Lavelle D.O."/>
            <person name="Truco M.J."/>
            <person name="Xia R."/>
            <person name="Zhu S."/>
            <person name="Xu C."/>
            <person name="Xu H."/>
            <person name="Xu X."/>
            <person name="Cox K."/>
            <person name="Korf I."/>
            <person name="Meyers B.C."/>
            <person name="Michelmore R.W."/>
        </authorList>
    </citation>
    <scope>NUCLEOTIDE SEQUENCE [LARGE SCALE GENOMIC DNA]</scope>
    <source>
        <strain evidence="4">cv. Salinas</strain>
        <tissue evidence="3">Seedlings</tissue>
    </source>
</reference>
<evidence type="ECO:0008006" key="5">
    <source>
        <dbReference type="Google" id="ProtNLM"/>
    </source>
</evidence>